<evidence type="ECO:0000256" key="1">
    <source>
        <dbReference type="ARBA" id="ARBA00004127"/>
    </source>
</evidence>
<dbReference type="Proteomes" id="UP000510682">
    <property type="component" value="Chromosome"/>
</dbReference>
<reference evidence="8" key="1">
    <citation type="submission" date="2020-07" db="EMBL/GenBank/DDBJ databases">
        <title>Description of Mycobacterium gordonae subsp. intergordonae subsp.nov. and Mycobacterium gordonae subsp. gordonae subsp. nov.</title>
        <authorList>
            <person name="Yu X."/>
        </authorList>
    </citation>
    <scope>NUCLEOTIDE SEQUENCE [LARGE SCALE GENOMIC DNA]</scope>
    <source>
        <strain evidence="8">24</strain>
    </source>
</reference>
<feature type="transmembrane region" description="Helical" evidence="6">
    <location>
        <begin position="320"/>
        <end position="337"/>
    </location>
</feature>
<feature type="transmembrane region" description="Helical" evidence="6">
    <location>
        <begin position="290"/>
        <end position="311"/>
    </location>
</feature>
<dbReference type="RefSeq" id="WP_180914524.1">
    <property type="nucleotide sequence ID" value="NZ_CP059165.1"/>
</dbReference>
<feature type="transmembrane region" description="Helical" evidence="6">
    <location>
        <begin position="254"/>
        <end position="278"/>
    </location>
</feature>
<feature type="transmembrane region" description="Helical" evidence="6">
    <location>
        <begin position="14"/>
        <end position="41"/>
    </location>
</feature>
<feature type="transmembrane region" description="Helical" evidence="6">
    <location>
        <begin position="195"/>
        <end position="217"/>
    </location>
</feature>
<keyword evidence="3 6" id="KW-0812">Transmembrane</keyword>
<reference evidence="7 8" key="2">
    <citation type="submission" date="2020-07" db="EMBL/GenBank/DDBJ databases">
        <authorList>
            <person name="Yu X."/>
        </authorList>
    </citation>
    <scope>NUCLEOTIDE SEQUENCE [LARGE SCALE GENOMIC DNA]</scope>
    <source>
        <strain evidence="8">24</strain>
    </source>
</reference>
<name>A0A7D6E3C9_9MYCO</name>
<organism evidence="7 8">
    <name type="scientific">Mycobacterium vicinigordonae</name>
    <dbReference type="NCBI Taxonomy" id="1719132"/>
    <lineage>
        <taxon>Bacteria</taxon>
        <taxon>Bacillati</taxon>
        <taxon>Actinomycetota</taxon>
        <taxon>Actinomycetes</taxon>
        <taxon>Mycobacteriales</taxon>
        <taxon>Mycobacteriaceae</taxon>
        <taxon>Mycobacterium</taxon>
    </lineage>
</organism>
<evidence type="ECO:0000256" key="3">
    <source>
        <dbReference type="ARBA" id="ARBA00022692"/>
    </source>
</evidence>
<dbReference type="GO" id="GO:0012505">
    <property type="term" value="C:endomembrane system"/>
    <property type="evidence" value="ECO:0007669"/>
    <property type="project" value="UniProtKB-SubCell"/>
</dbReference>
<feature type="transmembrane region" description="Helical" evidence="6">
    <location>
        <begin position="61"/>
        <end position="81"/>
    </location>
</feature>
<feature type="transmembrane region" description="Helical" evidence="6">
    <location>
        <begin position="378"/>
        <end position="397"/>
    </location>
</feature>
<dbReference type="Pfam" id="PF11700">
    <property type="entry name" value="ATG22"/>
    <property type="match status" value="1"/>
</dbReference>
<keyword evidence="5 6" id="KW-0472">Membrane</keyword>
<protein>
    <submittedName>
        <fullName evidence="7">MFS transporter</fullName>
    </submittedName>
</protein>
<evidence type="ECO:0000256" key="5">
    <source>
        <dbReference type="ARBA" id="ARBA00023136"/>
    </source>
</evidence>
<feature type="transmembrane region" description="Helical" evidence="6">
    <location>
        <begin position="88"/>
        <end position="107"/>
    </location>
</feature>
<comment type="subcellular location">
    <subcellularLocation>
        <location evidence="1">Endomembrane system</location>
        <topology evidence="1">Multi-pass membrane protein</topology>
    </subcellularLocation>
</comment>
<feature type="transmembrane region" description="Helical" evidence="6">
    <location>
        <begin position="343"/>
        <end position="366"/>
    </location>
</feature>
<dbReference type="EMBL" id="CP059165">
    <property type="protein sequence ID" value="QLL05943.1"/>
    <property type="molecule type" value="Genomic_DNA"/>
</dbReference>
<evidence type="ECO:0000256" key="4">
    <source>
        <dbReference type="ARBA" id="ARBA00022989"/>
    </source>
</evidence>
<dbReference type="InterPro" id="IPR036259">
    <property type="entry name" value="MFS_trans_sf"/>
</dbReference>
<dbReference type="PANTHER" id="PTHR23519:SF1">
    <property type="entry name" value="AUTOPHAGY-RELATED PROTEIN 22"/>
    <property type="match status" value="1"/>
</dbReference>
<evidence type="ECO:0000256" key="2">
    <source>
        <dbReference type="ARBA" id="ARBA00022448"/>
    </source>
</evidence>
<keyword evidence="8" id="KW-1185">Reference proteome</keyword>
<sequence>MADPGLGTPTRSRVWAWALWDCGQTGLSAITATFVFSVYLTHSVGVGAPLGATPISWLERAAASAGVTIAVLAPLVGVWVQSPHRRRVALALLTSMAVALTCSMFLIRDEPGYFFVGLVLLAATAACGDLASVPYNAMLRQLSTPATAGRISGFGYAAGYVGTVVLLIVVYLGFMTGEGDRRGLLHLSNAGGMNVRAAMLLAAAWMASMSLPLLLVAHRLPDVGVVMQPATTLLGGYRRLWADVISEWRRDRNLVYFLVGSALFRDGLATIFGVGAVLGVNVYGLAQGDVLIFGVAACVVAAVGAVLGGFVDHRVGSKPVIVGSLIAILAAGVAMLVLSGPLAFWMCGLTLCLFIGPSQSSSRALLLRMAQHGKEGVAFGLYTMTGRAVAFLAPWLFSVFVDVFKADRAGLGGIIVVLMAGLLVTLVVRVPRPDSERSVADS</sequence>
<evidence type="ECO:0000256" key="6">
    <source>
        <dbReference type="SAM" id="Phobius"/>
    </source>
</evidence>
<dbReference type="AlphaFoldDB" id="A0A7D6E3C9"/>
<dbReference type="SUPFAM" id="SSF103473">
    <property type="entry name" value="MFS general substrate transporter"/>
    <property type="match status" value="1"/>
</dbReference>
<evidence type="ECO:0000313" key="8">
    <source>
        <dbReference type="Proteomes" id="UP000510682"/>
    </source>
</evidence>
<dbReference type="PANTHER" id="PTHR23519">
    <property type="entry name" value="AUTOPHAGY-RELATED PROTEIN 22"/>
    <property type="match status" value="1"/>
</dbReference>
<dbReference type="Gene3D" id="1.20.1250.20">
    <property type="entry name" value="MFS general substrate transporter like domains"/>
    <property type="match status" value="1"/>
</dbReference>
<dbReference type="KEGG" id="mgor:H0P51_19390"/>
<proteinExistence type="predicted"/>
<gene>
    <name evidence="7" type="ORF">H0P51_19390</name>
</gene>
<evidence type="ECO:0000313" key="7">
    <source>
        <dbReference type="EMBL" id="QLL05943.1"/>
    </source>
</evidence>
<feature type="transmembrane region" description="Helical" evidence="6">
    <location>
        <begin position="113"/>
        <end position="133"/>
    </location>
</feature>
<keyword evidence="4 6" id="KW-1133">Transmembrane helix</keyword>
<keyword evidence="2" id="KW-0813">Transport</keyword>
<dbReference type="InterPro" id="IPR024671">
    <property type="entry name" value="Atg22-like"/>
</dbReference>
<reference evidence="8" key="3">
    <citation type="submission" date="2023-07" db="EMBL/GenBank/DDBJ databases">
        <title>Description of Mycobacterium gordonae subsp. intergordonae subsp.nov. and Mycobacterium gordonae subsp. gordonae subsp. nov.</title>
        <authorList>
            <person name="Huang H."/>
        </authorList>
    </citation>
    <scope>NUCLEOTIDE SEQUENCE [LARGE SCALE GENOMIC DNA]</scope>
    <source>
        <strain evidence="8">24</strain>
    </source>
</reference>
<feature type="transmembrane region" description="Helical" evidence="6">
    <location>
        <begin position="154"/>
        <end position="175"/>
    </location>
</feature>
<feature type="transmembrane region" description="Helical" evidence="6">
    <location>
        <begin position="409"/>
        <end position="428"/>
    </location>
</feature>
<dbReference type="InterPro" id="IPR050495">
    <property type="entry name" value="ATG22/LtaA_families"/>
</dbReference>
<accession>A0A7D6E3C9</accession>